<name>A0A517WBF9_9PLAN</name>
<evidence type="ECO:0000313" key="5">
    <source>
        <dbReference type="Proteomes" id="UP000320722"/>
    </source>
</evidence>
<evidence type="ECO:0000313" key="2">
    <source>
        <dbReference type="EMBL" id="QDT20469.1"/>
    </source>
</evidence>
<keyword evidence="4" id="KW-1185">Reference proteome</keyword>
<dbReference type="EMBL" id="CP036266">
    <property type="protein sequence ID" value="QDT20469.1"/>
    <property type="molecule type" value="Genomic_DNA"/>
</dbReference>
<keyword evidence="1" id="KW-0812">Transmembrane</keyword>
<dbReference type="EMBL" id="CP036347">
    <property type="protein sequence ID" value="QDU02589.1"/>
    <property type="molecule type" value="Genomic_DNA"/>
</dbReference>
<feature type="transmembrane region" description="Helical" evidence="1">
    <location>
        <begin position="82"/>
        <end position="101"/>
    </location>
</feature>
<reference evidence="4 5" key="1">
    <citation type="submission" date="2019-02" db="EMBL/GenBank/DDBJ databases">
        <title>Deep-cultivation of Planctomycetes and their phenomic and genomic characterization uncovers novel biology.</title>
        <authorList>
            <person name="Wiegand S."/>
            <person name="Jogler M."/>
            <person name="Boedeker C."/>
            <person name="Pinto D."/>
            <person name="Vollmers J."/>
            <person name="Rivas-Marin E."/>
            <person name="Kohn T."/>
            <person name="Peeters S.H."/>
            <person name="Heuer A."/>
            <person name="Rast P."/>
            <person name="Oberbeckmann S."/>
            <person name="Bunk B."/>
            <person name="Jeske O."/>
            <person name="Meyerdierks A."/>
            <person name="Storesund J.E."/>
            <person name="Kallscheuer N."/>
            <person name="Luecker S."/>
            <person name="Lage O.M."/>
            <person name="Pohl T."/>
            <person name="Merkel B.J."/>
            <person name="Hornburger P."/>
            <person name="Mueller R.-W."/>
            <person name="Bruemmer F."/>
            <person name="Labrenz M."/>
            <person name="Spormann A.M."/>
            <person name="Op den Camp H."/>
            <person name="Overmann J."/>
            <person name="Amann R."/>
            <person name="Jetten M.S.M."/>
            <person name="Mascher T."/>
            <person name="Medema M.H."/>
            <person name="Devos D.P."/>
            <person name="Kaster A.-K."/>
            <person name="Ovreas L."/>
            <person name="Rohde M."/>
            <person name="Galperin M.Y."/>
            <person name="Jogler C."/>
        </authorList>
    </citation>
    <scope>NUCLEOTIDE SEQUENCE [LARGE SCALE GENOMIC DNA]</scope>
    <source>
        <strain evidence="2 4">HG66A1</strain>
        <strain evidence="3 5">V6</strain>
    </source>
</reference>
<gene>
    <name evidence="2" type="ORF">HG66A1_22550</name>
    <name evidence="3" type="ORF">V6x_22940</name>
</gene>
<evidence type="ECO:0000313" key="3">
    <source>
        <dbReference type="EMBL" id="QDU02589.1"/>
    </source>
</evidence>
<evidence type="ECO:0008006" key="6">
    <source>
        <dbReference type="Google" id="ProtNLM"/>
    </source>
</evidence>
<organism evidence="3 5">
    <name type="scientific">Gimesia chilikensis</name>
    <dbReference type="NCBI Taxonomy" id="2605989"/>
    <lineage>
        <taxon>Bacteria</taxon>
        <taxon>Pseudomonadati</taxon>
        <taxon>Planctomycetota</taxon>
        <taxon>Planctomycetia</taxon>
        <taxon>Planctomycetales</taxon>
        <taxon>Planctomycetaceae</taxon>
        <taxon>Gimesia</taxon>
    </lineage>
</organism>
<dbReference type="AlphaFoldDB" id="A0A517WBF9"/>
<accession>A0A517PM62</accession>
<keyword evidence="1" id="KW-1133">Transmembrane helix</keyword>
<dbReference type="Proteomes" id="UP000320722">
    <property type="component" value="Chromosome"/>
</dbReference>
<feature type="transmembrane region" description="Helical" evidence="1">
    <location>
        <begin position="263"/>
        <end position="283"/>
    </location>
</feature>
<accession>A0A517WBF9</accession>
<dbReference type="Proteomes" id="UP000320421">
    <property type="component" value="Chromosome"/>
</dbReference>
<dbReference type="RefSeq" id="WP_145039618.1">
    <property type="nucleotide sequence ID" value="NZ_CP036266.1"/>
</dbReference>
<protein>
    <recommendedName>
        <fullName evidence="6">YokE-like PH domain-containing protein</fullName>
    </recommendedName>
</protein>
<proteinExistence type="predicted"/>
<dbReference type="OrthoDB" id="251792at2"/>
<evidence type="ECO:0000256" key="1">
    <source>
        <dbReference type="SAM" id="Phobius"/>
    </source>
</evidence>
<feature type="transmembrane region" description="Helical" evidence="1">
    <location>
        <begin position="237"/>
        <end position="257"/>
    </location>
</feature>
<keyword evidence="1" id="KW-0472">Membrane</keyword>
<evidence type="ECO:0000313" key="4">
    <source>
        <dbReference type="Proteomes" id="UP000320421"/>
    </source>
</evidence>
<sequence>MQNLTHDEVAAKLWELNLELSPEIPYRLETLFPRIEGWFVKGKIKDQFKLLKRLEPLLAEILLDREEVQLVLPCNQSTLSDVFLMGSLWVGTSTCAVLVLTNLRIYCIRVNDTGVPQQSFWQIYYSQIKEVDQSLFGDTLFYLKDGRKLKYSGIVPEDQRRLQFIVWENCKTFRKQGFEPSVSQSREQVCGHCFDVIPPGVYECDSCGAQYWRPIEVGMRSFIFPSWGDFVMKHTTLALMELIGFTFIIGFTIAAFFEGKYLAGIILYVTANLADALMSVQLATRALHLKSTPFERPDMWSLTNPERLVQEQHEAGTGYEGYRVADAAEQL</sequence>